<evidence type="ECO:0000256" key="1">
    <source>
        <dbReference type="SAM" id="Phobius"/>
    </source>
</evidence>
<evidence type="ECO:0000313" key="3">
    <source>
        <dbReference type="Proteomes" id="UP000464178"/>
    </source>
</evidence>
<sequence>MALEVIYCYDLAEVGKKGYERSNYSSSGQGSGYGRGYGLLLWLWVTVRVVVIAILVYYSFLPYF</sequence>
<dbReference type="Proteomes" id="UP000464178">
    <property type="component" value="Chromosome"/>
</dbReference>
<keyword evidence="3" id="KW-1185">Reference proteome</keyword>
<organism evidence="2 3">
    <name type="scientific">Gemmata massiliana</name>
    <dbReference type="NCBI Taxonomy" id="1210884"/>
    <lineage>
        <taxon>Bacteria</taxon>
        <taxon>Pseudomonadati</taxon>
        <taxon>Planctomycetota</taxon>
        <taxon>Planctomycetia</taxon>
        <taxon>Gemmatales</taxon>
        <taxon>Gemmataceae</taxon>
        <taxon>Gemmata</taxon>
    </lineage>
</organism>
<reference evidence="2 3" key="1">
    <citation type="submission" date="2019-05" db="EMBL/GenBank/DDBJ databases">
        <authorList>
            <consortium name="Science for Life Laboratories"/>
        </authorList>
    </citation>
    <scope>NUCLEOTIDE SEQUENCE [LARGE SCALE GENOMIC DNA]</scope>
    <source>
        <strain evidence="2">Soil9</strain>
    </source>
</reference>
<accession>A0A6P2CT83</accession>
<keyword evidence="1" id="KW-0812">Transmembrane</keyword>
<name>A0A6P2CT83_9BACT</name>
<proteinExistence type="predicted"/>
<protein>
    <submittedName>
        <fullName evidence="2">Uncharacterized protein</fullName>
    </submittedName>
</protein>
<dbReference type="EMBL" id="LR593886">
    <property type="protein sequence ID" value="VTR92141.1"/>
    <property type="molecule type" value="Genomic_DNA"/>
</dbReference>
<keyword evidence="1" id="KW-1133">Transmembrane helix</keyword>
<keyword evidence="1" id="KW-0472">Membrane</keyword>
<dbReference type="AlphaFoldDB" id="A0A6P2CT83"/>
<evidence type="ECO:0000313" key="2">
    <source>
        <dbReference type="EMBL" id="VTR92141.1"/>
    </source>
</evidence>
<gene>
    <name evidence="2" type="ORF">SOIL9_55730</name>
</gene>
<dbReference type="KEGG" id="gms:SOIL9_55730"/>
<feature type="transmembrane region" description="Helical" evidence="1">
    <location>
        <begin position="39"/>
        <end position="60"/>
    </location>
</feature>